<keyword evidence="3" id="KW-1185">Reference proteome</keyword>
<organism evidence="2 3">
    <name type="scientific">Caenorhabditis nigoni</name>
    <dbReference type="NCBI Taxonomy" id="1611254"/>
    <lineage>
        <taxon>Eukaryota</taxon>
        <taxon>Metazoa</taxon>
        <taxon>Ecdysozoa</taxon>
        <taxon>Nematoda</taxon>
        <taxon>Chromadorea</taxon>
        <taxon>Rhabditida</taxon>
        <taxon>Rhabditina</taxon>
        <taxon>Rhabditomorpha</taxon>
        <taxon>Rhabditoidea</taxon>
        <taxon>Rhabditidae</taxon>
        <taxon>Peloderinae</taxon>
        <taxon>Caenorhabditis</taxon>
    </lineage>
</organism>
<accession>A0A2G5TAI2</accession>
<evidence type="ECO:0000313" key="3">
    <source>
        <dbReference type="Proteomes" id="UP000230233"/>
    </source>
</evidence>
<proteinExistence type="predicted"/>
<reference evidence="3" key="1">
    <citation type="submission" date="2017-10" db="EMBL/GenBank/DDBJ databases">
        <title>Rapid genome shrinkage in a self-fertile nematode reveals novel sperm competition proteins.</title>
        <authorList>
            <person name="Yin D."/>
            <person name="Schwarz E.M."/>
            <person name="Thomas C.G."/>
            <person name="Felde R.L."/>
            <person name="Korf I.F."/>
            <person name="Cutter A.D."/>
            <person name="Schartner C.M."/>
            <person name="Ralston E.J."/>
            <person name="Meyer B.J."/>
            <person name="Haag E.S."/>
        </authorList>
    </citation>
    <scope>NUCLEOTIDE SEQUENCE [LARGE SCALE GENOMIC DNA]</scope>
    <source>
        <strain evidence="3">JU1422</strain>
    </source>
</reference>
<dbReference type="EMBL" id="PDUG01000005">
    <property type="protein sequence ID" value="PIC24189.1"/>
    <property type="molecule type" value="Genomic_DNA"/>
</dbReference>
<dbReference type="Proteomes" id="UP000230233">
    <property type="component" value="Chromosome V"/>
</dbReference>
<protein>
    <submittedName>
        <fullName evidence="2">Uncharacterized protein</fullName>
    </submittedName>
</protein>
<name>A0A2G5TAI2_9PELO</name>
<feature type="region of interest" description="Disordered" evidence="1">
    <location>
        <begin position="51"/>
        <end position="74"/>
    </location>
</feature>
<gene>
    <name evidence="2" type="primary">Cnig_chr_V.g17613</name>
    <name evidence="2" type="ORF">B9Z55_017613</name>
</gene>
<comment type="caution">
    <text evidence="2">The sequence shown here is derived from an EMBL/GenBank/DDBJ whole genome shotgun (WGS) entry which is preliminary data.</text>
</comment>
<evidence type="ECO:0000313" key="2">
    <source>
        <dbReference type="EMBL" id="PIC24189.1"/>
    </source>
</evidence>
<sequence length="74" mass="8526">MVHRPDDRADWKDHIPNLELGSTRRTMMMQPSDFQRRWSLTNMESCQGAWNHASSASTSEEDGAQMLRNSLMTS</sequence>
<evidence type="ECO:0000256" key="1">
    <source>
        <dbReference type="SAM" id="MobiDB-lite"/>
    </source>
</evidence>
<dbReference type="AlphaFoldDB" id="A0A2G5TAI2"/>